<keyword evidence="1" id="KW-1133">Transmembrane helix</keyword>
<dbReference type="Proteomes" id="UP000199682">
    <property type="component" value="Unassembled WGS sequence"/>
</dbReference>
<feature type="domain" description="SMODS and SLOG-associating 2TM effector" evidence="3">
    <location>
        <begin position="7"/>
        <end position="157"/>
    </location>
</feature>
<dbReference type="InterPro" id="IPR041116">
    <property type="entry name" value="SLATT_3"/>
</dbReference>
<evidence type="ECO:0000256" key="1">
    <source>
        <dbReference type="SAM" id="Phobius"/>
    </source>
</evidence>
<evidence type="ECO:0000313" key="4">
    <source>
        <dbReference type="EMBL" id="SDK08949.1"/>
    </source>
</evidence>
<dbReference type="RefSeq" id="WP_090005825.1">
    <property type="nucleotide sequence ID" value="NZ_FNET01000004.1"/>
</dbReference>
<feature type="transmembrane region" description="Helical" evidence="1">
    <location>
        <begin position="185"/>
        <end position="205"/>
    </location>
</feature>
<accession>A0A1G8Z1F1</accession>
<organism evidence="4 5">
    <name type="scientific">Lentzea albidocapillata subsp. violacea</name>
    <dbReference type="NCBI Taxonomy" id="128104"/>
    <lineage>
        <taxon>Bacteria</taxon>
        <taxon>Bacillati</taxon>
        <taxon>Actinomycetota</taxon>
        <taxon>Actinomycetes</taxon>
        <taxon>Pseudonocardiales</taxon>
        <taxon>Pseudonocardiaceae</taxon>
        <taxon>Lentzea</taxon>
    </lineage>
</organism>
<sequence length="288" mass="31811">MNDEHLPGFYHDAEAVSRLGQRLTLLFSRVRLIGAVVAAVGGAFKWQIGGGVDVWAWVALGGFLIALFGELLLWVMHPELKWNAGRTVAERVKSLAWRYAVAGAPFQGGAQDPRRAFELAIADAVRDHRGKVLLTSENDTGEQVMTELRTRPFDERRTTYREDRVRPQLQWYRDRSAMNETRANVFRVLMIAGELVAIVFAILRINGVWDVDLSGVMAAAVAGGAAWIGLRQYENLSVGYAAAAGELAEIYHRLPHAMESDWAATVAETEAVIGKEHSAWLASRPSAT</sequence>
<dbReference type="NCBIfam" id="NF033610">
    <property type="entry name" value="SLATT_3"/>
    <property type="match status" value="1"/>
</dbReference>
<evidence type="ECO:0000259" key="2">
    <source>
        <dbReference type="Pfam" id="PF18181"/>
    </source>
</evidence>
<dbReference type="InterPro" id="IPR040884">
    <property type="entry name" value="SLATT_1"/>
</dbReference>
<dbReference type="Pfam" id="PF18184">
    <property type="entry name" value="SLATT_3"/>
    <property type="match status" value="1"/>
</dbReference>
<evidence type="ECO:0000313" key="5">
    <source>
        <dbReference type="Proteomes" id="UP000199682"/>
    </source>
</evidence>
<keyword evidence="1" id="KW-0812">Transmembrane</keyword>
<dbReference type="Pfam" id="PF18181">
    <property type="entry name" value="SLATT_1"/>
    <property type="match status" value="1"/>
</dbReference>
<keyword evidence="1" id="KW-0472">Membrane</keyword>
<dbReference type="AlphaFoldDB" id="A0A1G8Z1F1"/>
<dbReference type="EMBL" id="FNET01000004">
    <property type="protein sequence ID" value="SDK08949.1"/>
    <property type="molecule type" value="Genomic_DNA"/>
</dbReference>
<feature type="transmembrane region" description="Helical" evidence="1">
    <location>
        <begin position="211"/>
        <end position="230"/>
    </location>
</feature>
<feature type="domain" description="SMODS and SLOG-associating 2TM effector" evidence="2">
    <location>
        <begin position="160"/>
        <end position="280"/>
    </location>
</feature>
<reference evidence="5" key="1">
    <citation type="submission" date="2016-10" db="EMBL/GenBank/DDBJ databases">
        <authorList>
            <person name="Varghese N."/>
            <person name="Submissions S."/>
        </authorList>
    </citation>
    <scope>NUCLEOTIDE SEQUENCE [LARGE SCALE GENOMIC DNA]</scope>
    <source>
        <strain evidence="5">DSM 44796</strain>
    </source>
</reference>
<evidence type="ECO:0008006" key="6">
    <source>
        <dbReference type="Google" id="ProtNLM"/>
    </source>
</evidence>
<feature type="transmembrane region" description="Helical" evidence="1">
    <location>
        <begin position="30"/>
        <end position="48"/>
    </location>
</feature>
<name>A0A1G8Z1F1_9PSEU</name>
<feature type="transmembrane region" description="Helical" evidence="1">
    <location>
        <begin position="54"/>
        <end position="76"/>
    </location>
</feature>
<dbReference type="NCBIfam" id="NF033634">
    <property type="entry name" value="SLATT_1"/>
    <property type="match status" value="1"/>
</dbReference>
<evidence type="ECO:0000259" key="3">
    <source>
        <dbReference type="Pfam" id="PF18184"/>
    </source>
</evidence>
<gene>
    <name evidence="4" type="ORF">SAMN04488074_104216</name>
</gene>
<proteinExistence type="predicted"/>
<protein>
    <recommendedName>
        <fullName evidence="6">DUF4231 domain-containing protein</fullName>
    </recommendedName>
</protein>